<dbReference type="InterPro" id="IPR000073">
    <property type="entry name" value="AB_hydrolase_1"/>
</dbReference>
<dbReference type="InterPro" id="IPR029058">
    <property type="entry name" value="AB_hydrolase_fold"/>
</dbReference>
<proteinExistence type="predicted"/>
<dbReference type="Pfam" id="PF12697">
    <property type="entry name" value="Abhydrolase_6"/>
    <property type="match status" value="1"/>
</dbReference>
<organism evidence="3 4">
    <name type="scientific">Pyxidicoccus parkwayensis</name>
    <dbReference type="NCBI Taxonomy" id="2813578"/>
    <lineage>
        <taxon>Bacteria</taxon>
        <taxon>Pseudomonadati</taxon>
        <taxon>Myxococcota</taxon>
        <taxon>Myxococcia</taxon>
        <taxon>Myxococcales</taxon>
        <taxon>Cystobacterineae</taxon>
        <taxon>Myxococcaceae</taxon>
        <taxon>Pyxidicoccus</taxon>
    </lineage>
</organism>
<dbReference type="SUPFAM" id="SSF53474">
    <property type="entry name" value="alpha/beta-Hydrolases"/>
    <property type="match status" value="1"/>
</dbReference>
<feature type="chain" id="PRO_5045265788" evidence="1">
    <location>
        <begin position="20"/>
        <end position="306"/>
    </location>
</feature>
<dbReference type="EMBL" id="CP071090">
    <property type="protein sequence ID" value="QSQ25949.1"/>
    <property type="molecule type" value="Genomic_DNA"/>
</dbReference>
<dbReference type="Gene3D" id="3.40.50.1820">
    <property type="entry name" value="alpha/beta hydrolase"/>
    <property type="match status" value="1"/>
</dbReference>
<protein>
    <submittedName>
        <fullName evidence="3">Alpha/beta fold hydrolase</fullName>
    </submittedName>
</protein>
<dbReference type="Proteomes" id="UP000662747">
    <property type="component" value="Chromosome"/>
</dbReference>
<evidence type="ECO:0000313" key="4">
    <source>
        <dbReference type="Proteomes" id="UP000662747"/>
    </source>
</evidence>
<gene>
    <name evidence="3" type="ORF">JY651_13890</name>
</gene>
<reference evidence="3 4" key="1">
    <citation type="submission" date="2021-02" db="EMBL/GenBank/DDBJ databases">
        <title>De Novo genome assembly of isolated myxobacteria.</title>
        <authorList>
            <person name="Stevens D.C."/>
        </authorList>
    </citation>
    <scope>NUCLEOTIDE SEQUENCE [LARGE SCALE GENOMIC DNA]</scope>
    <source>
        <strain evidence="4">SCPEA02</strain>
    </source>
</reference>
<feature type="domain" description="AB hydrolase-1" evidence="2">
    <location>
        <begin position="81"/>
        <end position="305"/>
    </location>
</feature>
<dbReference type="RefSeq" id="WP_206727500.1">
    <property type="nucleotide sequence ID" value="NZ_CP071090.1"/>
</dbReference>
<keyword evidence="1" id="KW-0732">Signal</keyword>
<evidence type="ECO:0000259" key="2">
    <source>
        <dbReference type="Pfam" id="PF12697"/>
    </source>
</evidence>
<dbReference type="GO" id="GO:0016787">
    <property type="term" value="F:hydrolase activity"/>
    <property type="evidence" value="ECO:0007669"/>
    <property type="project" value="UniProtKB-KW"/>
</dbReference>
<feature type="signal peptide" evidence="1">
    <location>
        <begin position="1"/>
        <end position="19"/>
    </location>
</feature>
<accession>A0ABX7P656</accession>
<evidence type="ECO:0000313" key="3">
    <source>
        <dbReference type="EMBL" id="QSQ25949.1"/>
    </source>
</evidence>
<evidence type="ECO:0000256" key="1">
    <source>
        <dbReference type="SAM" id="SignalP"/>
    </source>
</evidence>
<sequence length="306" mass="33743">MKSLAVTAALLACAFSSRAACATTCPELPTGATMQKVEYFSGPPTQPGDHKCTKDGKRCSLSGWLYVPQGLSKTPNKNHAVIFLHGHHRERSEPCAIAYSFLAAGWVVFAPLRSGHTGPGINNTGKYIDDWAEEQGGPKDERRVEYLRKYQIHDVEHAIDFLARFKFDGNKQVDHIAVMGHSFGGALAVFSSAESFKRNPEVTADIQGAELSWGDDGGAWKEPLLDAVKHRKMPIFFLQPSNGQTLKPTMVLSEMAALSGNHQYQAAIFPPVVAAPDDVHGDFVTKTDPVFRWAPVVRDFFERYMH</sequence>
<keyword evidence="4" id="KW-1185">Reference proteome</keyword>
<keyword evidence="3" id="KW-0378">Hydrolase</keyword>
<name>A0ABX7P656_9BACT</name>